<dbReference type="PROSITE" id="PS00108">
    <property type="entry name" value="PROTEIN_KINASE_ST"/>
    <property type="match status" value="1"/>
</dbReference>
<dbReference type="GO" id="GO:0005524">
    <property type="term" value="F:ATP binding"/>
    <property type="evidence" value="ECO:0007669"/>
    <property type="project" value="UniProtKB-UniRule"/>
</dbReference>
<dbReference type="InterPro" id="IPR000719">
    <property type="entry name" value="Prot_kinase_dom"/>
</dbReference>
<feature type="binding site" evidence="7">
    <location>
        <position position="157"/>
    </location>
    <ligand>
        <name>ATP</name>
        <dbReference type="ChEBI" id="CHEBI:30616"/>
    </ligand>
</feature>
<dbReference type="SMART" id="SM00220">
    <property type="entry name" value="S_TKc"/>
    <property type="match status" value="1"/>
</dbReference>
<dbReference type="InterPro" id="IPR050235">
    <property type="entry name" value="CK1_Ser-Thr_kinase"/>
</dbReference>
<keyword evidence="6 7" id="KW-0067">ATP-binding</keyword>
<feature type="compositionally biased region" description="Basic and acidic residues" evidence="8">
    <location>
        <begin position="425"/>
        <end position="435"/>
    </location>
</feature>
<feature type="compositionally biased region" description="Basic residues" evidence="8">
    <location>
        <begin position="415"/>
        <end position="424"/>
    </location>
</feature>
<evidence type="ECO:0000256" key="4">
    <source>
        <dbReference type="ARBA" id="ARBA00022741"/>
    </source>
</evidence>
<dbReference type="Gene3D" id="1.10.510.10">
    <property type="entry name" value="Transferase(Phosphotransferase) domain 1"/>
    <property type="match status" value="1"/>
</dbReference>
<reference evidence="10" key="1">
    <citation type="journal article" date="2011" name="Plant Physiol.">
        <title>Comprehensive sequence analysis of 24,783 barley full-length cDNAs derived from 12 clone libraries.</title>
        <authorList>
            <person name="Matsumoto T."/>
            <person name="Tanaka T."/>
            <person name="Sakai H."/>
            <person name="Amano N."/>
            <person name="Kanamori H."/>
            <person name="Kurita K."/>
            <person name="Kikuta A."/>
            <person name="Kamiya K."/>
            <person name="Yamamoto M."/>
            <person name="Ikawa H."/>
            <person name="Fujii N."/>
            <person name="Hori K."/>
            <person name="Itoh T."/>
            <person name="Sato K."/>
        </authorList>
    </citation>
    <scope>NUCLEOTIDE SEQUENCE</scope>
    <source>
        <tissue evidence="10">Shoot and root</tissue>
    </source>
</reference>
<evidence type="ECO:0000256" key="1">
    <source>
        <dbReference type="ARBA" id="ARBA00005926"/>
    </source>
</evidence>
<evidence type="ECO:0000256" key="6">
    <source>
        <dbReference type="ARBA" id="ARBA00022840"/>
    </source>
</evidence>
<dbReference type="GO" id="GO:0004674">
    <property type="term" value="F:protein serine/threonine kinase activity"/>
    <property type="evidence" value="ECO:0007669"/>
    <property type="project" value="UniProtKB-EC"/>
</dbReference>
<evidence type="ECO:0000256" key="3">
    <source>
        <dbReference type="ARBA" id="ARBA00022679"/>
    </source>
</evidence>
<feature type="compositionally biased region" description="Basic and acidic residues" evidence="8">
    <location>
        <begin position="459"/>
        <end position="468"/>
    </location>
</feature>
<evidence type="ECO:0000256" key="2">
    <source>
        <dbReference type="ARBA" id="ARBA00012513"/>
    </source>
</evidence>
<dbReference type="EMBL" id="AK370508">
    <property type="protein sequence ID" value="BAK01707.1"/>
    <property type="molecule type" value="mRNA"/>
</dbReference>
<dbReference type="InterPro" id="IPR008271">
    <property type="entry name" value="Ser/Thr_kinase_AS"/>
</dbReference>
<feature type="region of interest" description="Disordered" evidence="8">
    <location>
        <begin position="415"/>
        <end position="527"/>
    </location>
</feature>
<evidence type="ECO:0000256" key="5">
    <source>
        <dbReference type="ARBA" id="ARBA00022777"/>
    </source>
</evidence>
<evidence type="ECO:0000259" key="9">
    <source>
        <dbReference type="PROSITE" id="PS50011"/>
    </source>
</evidence>
<dbReference type="PROSITE" id="PS00107">
    <property type="entry name" value="PROTEIN_KINASE_ATP"/>
    <property type="match status" value="1"/>
</dbReference>
<proteinExistence type="evidence at transcript level"/>
<feature type="compositionally biased region" description="Basic and acidic residues" evidence="8">
    <location>
        <begin position="21"/>
        <end position="31"/>
    </location>
</feature>
<evidence type="ECO:0000256" key="7">
    <source>
        <dbReference type="PROSITE-ProRule" id="PRU10141"/>
    </source>
</evidence>
<dbReference type="Pfam" id="PF00069">
    <property type="entry name" value="Pkinase"/>
    <property type="match status" value="1"/>
</dbReference>
<dbReference type="EC" id="2.7.11.1" evidence="2"/>
<dbReference type="PROSITE" id="PS50011">
    <property type="entry name" value="PROTEIN_KINASE_DOM"/>
    <property type="match status" value="1"/>
</dbReference>
<sequence length="527" mass="60389">MSDAAPAGGSTASRGASTDPDEIHPDAIDPHIHKHKTMNNGVHPATTDRHEPREPAKTDDKHRDPPRASARGHDDKDRDHHPIRDLEPVARQRPAGSDIRPAAADGDEARLRKTSPIERASFGGVTWILGKKLGEGSFGEIYQAQNDKDPSDIVAVKLGRGEGKDMLQREAKILYQLRGYDGVPEVRACYSEGEWYVMVMQLLGVSLSDLLMEYDLNLKAILILADQMIQHLEYIHSKNIIHGDLKPSNFLLGKGEHRNRVLLIDFGLCEEYRNPETKKHIPYSDKHGFHGTPRYCSLHVHNGIASSRRDDMESLGYVLIYLILGKLPWQNLPAEENETKKQKRRKIAEMKQNLPVEELCAGLPEEFVQYINITRNLKFKQKPNYYALRMLFRDLFVRQQLGSYDDDWISSLERKKKKRRTQRLKKPDEDGDKAPGKASPRSPREPALDPVPRVTGPGKGDKRLDKQQSKWQRFLSVIKPHRDTDSEKIRKSLAKKEKKEKEERDKEEKERVKEATKRNDLRKSTRF</sequence>
<keyword evidence="3" id="KW-0808">Transferase</keyword>
<dbReference type="AlphaFoldDB" id="F2E2Y5"/>
<dbReference type="InterPro" id="IPR017441">
    <property type="entry name" value="Protein_kinase_ATP_BS"/>
</dbReference>
<comment type="similarity">
    <text evidence="1">Belongs to the protein kinase superfamily. CK1 Ser/Thr protein kinase family. Casein kinase I subfamily.</text>
</comment>
<keyword evidence="5" id="KW-0418">Kinase</keyword>
<dbReference type="InterPro" id="IPR011009">
    <property type="entry name" value="Kinase-like_dom_sf"/>
</dbReference>
<dbReference type="CDD" id="cd14016">
    <property type="entry name" value="STKc_CK1"/>
    <property type="match status" value="1"/>
</dbReference>
<accession>F2E2Y5</accession>
<feature type="compositionally biased region" description="Basic and acidic residues" evidence="8">
    <location>
        <begin position="46"/>
        <end position="90"/>
    </location>
</feature>
<name>F2E2Y5_HORVV</name>
<feature type="region of interest" description="Disordered" evidence="8">
    <location>
        <begin position="1"/>
        <end position="109"/>
    </location>
</feature>
<evidence type="ECO:0000256" key="8">
    <source>
        <dbReference type="SAM" id="MobiDB-lite"/>
    </source>
</evidence>
<protein>
    <recommendedName>
        <fullName evidence="2">non-specific serine/threonine protein kinase</fullName>
        <ecNumber evidence="2">2.7.11.1</ecNumber>
    </recommendedName>
</protein>
<evidence type="ECO:0000313" key="10">
    <source>
        <dbReference type="EMBL" id="BAK01707.1"/>
    </source>
</evidence>
<keyword evidence="4 7" id="KW-0547">Nucleotide-binding</keyword>
<organism evidence="10">
    <name type="scientific">Hordeum vulgare subsp. vulgare</name>
    <name type="common">Domesticated barley</name>
    <dbReference type="NCBI Taxonomy" id="112509"/>
    <lineage>
        <taxon>Eukaryota</taxon>
        <taxon>Viridiplantae</taxon>
        <taxon>Streptophyta</taxon>
        <taxon>Embryophyta</taxon>
        <taxon>Tracheophyta</taxon>
        <taxon>Spermatophyta</taxon>
        <taxon>Magnoliopsida</taxon>
        <taxon>Liliopsida</taxon>
        <taxon>Poales</taxon>
        <taxon>Poaceae</taxon>
        <taxon>BOP clade</taxon>
        <taxon>Pooideae</taxon>
        <taxon>Triticodae</taxon>
        <taxon>Triticeae</taxon>
        <taxon>Hordeinae</taxon>
        <taxon>Hordeum</taxon>
    </lineage>
</organism>
<dbReference type="PANTHER" id="PTHR11909">
    <property type="entry name" value="CASEIN KINASE-RELATED"/>
    <property type="match status" value="1"/>
</dbReference>
<dbReference type="SUPFAM" id="SSF56112">
    <property type="entry name" value="Protein kinase-like (PK-like)"/>
    <property type="match status" value="1"/>
</dbReference>
<feature type="domain" description="Protein kinase" evidence="9">
    <location>
        <begin position="127"/>
        <end position="397"/>
    </location>
</feature>
<feature type="compositionally biased region" description="Basic and acidic residues" evidence="8">
    <location>
        <begin position="480"/>
        <end position="527"/>
    </location>
</feature>